<protein>
    <submittedName>
        <fullName evidence="2">Putative IgE binding protein</fullName>
    </submittedName>
</protein>
<dbReference type="AlphaFoldDB" id="E5LCP5"/>
<evidence type="ECO:0000256" key="1">
    <source>
        <dbReference type="SAM" id="SignalP"/>
    </source>
</evidence>
<dbReference type="EMBL" id="HQ423232">
    <property type="protein sequence ID" value="ADR51674.1"/>
    <property type="molecule type" value="mRNA"/>
</dbReference>
<reference evidence="2" key="1">
    <citation type="submission" date="2010-10" db="EMBL/GenBank/DDBJ databases">
        <title>Selective cloning, characterization, and production of the Culicoides nubeculosus salivary gland allergen repertoire.</title>
        <authorList>
            <person name="Schaffartzik A."/>
            <person name="Marti E."/>
            <person name="Crameri R."/>
            <person name="Rhyner C."/>
        </authorList>
    </citation>
    <scope>NUCLEOTIDE SEQUENCE</scope>
</reference>
<organism evidence="2">
    <name type="scientific">Culicoides nubeculosus</name>
    <name type="common">Biting midge</name>
    <dbReference type="NCBI Taxonomy" id="144565"/>
    <lineage>
        <taxon>Eukaryota</taxon>
        <taxon>Metazoa</taxon>
        <taxon>Ecdysozoa</taxon>
        <taxon>Arthropoda</taxon>
        <taxon>Hexapoda</taxon>
        <taxon>Insecta</taxon>
        <taxon>Pterygota</taxon>
        <taxon>Neoptera</taxon>
        <taxon>Endopterygota</taxon>
        <taxon>Diptera</taxon>
        <taxon>Nematocera</taxon>
        <taxon>Chironomoidea</taxon>
        <taxon>Ceratopogonidae</taxon>
        <taxon>Ceratopogoninae</taxon>
        <taxon>Culicoides</taxon>
        <taxon>Monoculicoides</taxon>
    </lineage>
</organism>
<feature type="chain" id="PRO_5003197450" evidence="1">
    <location>
        <begin position="20"/>
        <end position="185"/>
    </location>
</feature>
<evidence type="ECO:0000313" key="2">
    <source>
        <dbReference type="EMBL" id="ADR51674.1"/>
    </source>
</evidence>
<sequence>MKTFIALFVQILLIESIFCSKIRFLASLNANQALFDRLAKRPTVLSNIPGNDCTLTNELAVLNDDNFNKLDQTPVLTEVEFKHQENICNKMLETLKKNNKALLVLNSDLFNRLINRLGINSHNQVKNNVFGVGLYSCPSRATSQLIAFYSDGQQIPTDWCLQTNYGQECSSINKKDIQTMRCDPA</sequence>
<accession>E5LCP5</accession>
<feature type="signal peptide" evidence="1">
    <location>
        <begin position="1"/>
        <end position="19"/>
    </location>
</feature>
<proteinExistence type="evidence at transcript level"/>
<name>E5LCP5_CULNU</name>
<keyword evidence="1" id="KW-0732">Signal</keyword>